<dbReference type="GO" id="GO:0004568">
    <property type="term" value="F:chitinase activity"/>
    <property type="evidence" value="ECO:0007669"/>
    <property type="project" value="InterPro"/>
</dbReference>
<dbReference type="GO" id="GO:0016998">
    <property type="term" value="P:cell wall macromolecule catabolic process"/>
    <property type="evidence" value="ECO:0007669"/>
    <property type="project" value="InterPro"/>
</dbReference>
<evidence type="ECO:0000313" key="4">
    <source>
        <dbReference type="EMBL" id="CAF1004085.1"/>
    </source>
</evidence>
<dbReference type="CDD" id="cd00325">
    <property type="entry name" value="chitinase_GH19"/>
    <property type="match status" value="1"/>
</dbReference>
<accession>A0A814H0N5</accession>
<dbReference type="Gene3D" id="3.30.20.10">
    <property type="entry name" value="Endochitinase, domain 2"/>
    <property type="match status" value="1"/>
</dbReference>
<gene>
    <name evidence="4" type="ORF">OXX778_LOCUS16560</name>
</gene>
<dbReference type="GO" id="GO:0006952">
    <property type="term" value="P:defense response"/>
    <property type="evidence" value="ECO:0007669"/>
    <property type="project" value="UniProtKB-KW"/>
</dbReference>
<reference evidence="4" key="1">
    <citation type="submission" date="2021-02" db="EMBL/GenBank/DDBJ databases">
        <authorList>
            <person name="Nowell W R."/>
        </authorList>
    </citation>
    <scope>NUCLEOTIDE SEQUENCE</scope>
    <source>
        <strain evidence="4">Ploen Becks lab</strain>
    </source>
</reference>
<organism evidence="4 5">
    <name type="scientific">Brachionus calyciflorus</name>
    <dbReference type="NCBI Taxonomy" id="104777"/>
    <lineage>
        <taxon>Eukaryota</taxon>
        <taxon>Metazoa</taxon>
        <taxon>Spiralia</taxon>
        <taxon>Gnathifera</taxon>
        <taxon>Rotifera</taxon>
        <taxon>Eurotatoria</taxon>
        <taxon>Monogononta</taxon>
        <taxon>Pseudotrocha</taxon>
        <taxon>Ploima</taxon>
        <taxon>Brachionidae</taxon>
        <taxon>Brachionus</taxon>
    </lineage>
</organism>
<evidence type="ECO:0000256" key="1">
    <source>
        <dbReference type="ARBA" id="ARBA00022821"/>
    </source>
</evidence>
<dbReference type="OrthoDB" id="10051786at2759"/>
<dbReference type="Proteomes" id="UP000663879">
    <property type="component" value="Unassembled WGS sequence"/>
</dbReference>
<protein>
    <recommendedName>
        <fullName evidence="3">Glycoside hydrolase family 19 catalytic domain-containing protein</fullName>
    </recommendedName>
</protein>
<keyword evidence="5" id="KW-1185">Reference proteome</keyword>
<dbReference type="SUPFAM" id="SSF53955">
    <property type="entry name" value="Lysozyme-like"/>
    <property type="match status" value="1"/>
</dbReference>
<proteinExistence type="predicted"/>
<dbReference type="InterPro" id="IPR023346">
    <property type="entry name" value="Lysozyme-like_dom_sf"/>
</dbReference>
<feature type="domain" description="Glycoside hydrolase family 19 catalytic" evidence="3">
    <location>
        <begin position="138"/>
        <end position="237"/>
    </location>
</feature>
<evidence type="ECO:0000259" key="3">
    <source>
        <dbReference type="Pfam" id="PF00182"/>
    </source>
</evidence>
<dbReference type="AlphaFoldDB" id="A0A814H0N5"/>
<keyword evidence="1" id="KW-0611">Plant defense</keyword>
<dbReference type="PANTHER" id="PTHR22595">
    <property type="entry name" value="CHITINASE-RELATED"/>
    <property type="match status" value="1"/>
</dbReference>
<dbReference type="PANTHER" id="PTHR22595:SF79">
    <property type="entry name" value="CHITINASE 12"/>
    <property type="match status" value="1"/>
</dbReference>
<dbReference type="Pfam" id="PF00182">
    <property type="entry name" value="Glyco_hydro_19"/>
    <property type="match status" value="1"/>
</dbReference>
<name>A0A814H0N5_9BILA</name>
<evidence type="ECO:0000256" key="2">
    <source>
        <dbReference type="ARBA" id="ARBA00023157"/>
    </source>
</evidence>
<dbReference type="EMBL" id="CAJNOC010003948">
    <property type="protein sequence ID" value="CAF1004085.1"/>
    <property type="molecule type" value="Genomic_DNA"/>
</dbReference>
<dbReference type="Gene3D" id="1.10.530.10">
    <property type="match status" value="1"/>
</dbReference>
<evidence type="ECO:0000313" key="5">
    <source>
        <dbReference type="Proteomes" id="UP000663879"/>
    </source>
</evidence>
<dbReference type="GO" id="GO:0006032">
    <property type="term" value="P:chitin catabolic process"/>
    <property type="evidence" value="ECO:0007669"/>
    <property type="project" value="InterPro"/>
</dbReference>
<dbReference type="InterPro" id="IPR000726">
    <property type="entry name" value="Glyco_hydro_19_cat"/>
</dbReference>
<comment type="caution">
    <text evidence="4">The sequence shown here is derived from an EMBL/GenBank/DDBJ whole genome shotgun (WGS) entry which is preliminary data.</text>
</comment>
<keyword evidence="2" id="KW-1015">Disulfide bond</keyword>
<sequence length="296" mass="33440">MTYVACGNPPSLEEIKDSTIQCSGVCVSWFNPWDKNLLYRGCSTQLINGTSGIYFDKNGLMYSYCSTDLCNTDGAISSKEIRKTEPINKTTAPTRINGTTLVTYEEFINSVVKSGYPQPSREQYLNFVTQLEPQGGVTSKREAAMFLSQILWESDGLRARAEYACEKTGCPGVYGTSRYIGQNYYGRGYIQLSWHYNYEAASRAIYGDDRLLKDPDQVANNDTCSWSTAFWFWKTNVGVRQEVKKGYFGSSTMAINGGLECNGPHQNKARKRFKIYQIVLKEFNINEKPIENGCYN</sequence>